<dbReference type="GO" id="GO:0020037">
    <property type="term" value="F:heme binding"/>
    <property type="evidence" value="ECO:0007669"/>
    <property type="project" value="InterPro"/>
</dbReference>
<dbReference type="EMBL" id="SPLM01000073">
    <property type="protein sequence ID" value="TMW62723.1"/>
    <property type="molecule type" value="Genomic_DNA"/>
</dbReference>
<protein>
    <recommendedName>
        <fullName evidence="9">Cytochrome P450</fullName>
    </recommendedName>
</protein>
<dbReference type="PRINTS" id="PR00463">
    <property type="entry name" value="EP450I"/>
</dbReference>
<evidence type="ECO:0000256" key="2">
    <source>
        <dbReference type="ARBA" id="ARBA00022723"/>
    </source>
</evidence>
<proteinExistence type="inferred from homology"/>
<keyword evidence="4 5" id="KW-0408">Iron</keyword>
<dbReference type="InterPro" id="IPR001128">
    <property type="entry name" value="Cyt_P450"/>
</dbReference>
<reference evidence="7" key="1">
    <citation type="submission" date="2019-03" db="EMBL/GenBank/DDBJ databases">
        <title>Long read genome sequence of the mycoparasitic Pythium oligandrum ATCC 38472 isolated from sugarbeet rhizosphere.</title>
        <authorList>
            <person name="Gaulin E."/>
        </authorList>
    </citation>
    <scope>NUCLEOTIDE SEQUENCE</scope>
    <source>
        <strain evidence="7">ATCC 38472_TT</strain>
    </source>
</reference>
<organism evidence="7 8">
    <name type="scientific">Pythium oligandrum</name>
    <name type="common">Mycoparasitic fungus</name>
    <dbReference type="NCBI Taxonomy" id="41045"/>
    <lineage>
        <taxon>Eukaryota</taxon>
        <taxon>Sar</taxon>
        <taxon>Stramenopiles</taxon>
        <taxon>Oomycota</taxon>
        <taxon>Peronosporomycetes</taxon>
        <taxon>Pythiales</taxon>
        <taxon>Pythiaceae</taxon>
        <taxon>Pythium</taxon>
    </lineage>
</organism>
<dbReference type="GO" id="GO:0004497">
    <property type="term" value="F:monooxygenase activity"/>
    <property type="evidence" value="ECO:0007669"/>
    <property type="project" value="UniProtKB-KW"/>
</dbReference>
<keyword evidence="3 6" id="KW-0560">Oxidoreductase</keyword>
<dbReference type="InterPro" id="IPR017972">
    <property type="entry name" value="Cyt_P450_CS"/>
</dbReference>
<keyword evidence="5 6" id="KW-0349">Heme</keyword>
<comment type="caution">
    <text evidence="7">The sequence shown here is derived from an EMBL/GenBank/DDBJ whole genome shotgun (WGS) entry which is preliminary data.</text>
</comment>
<evidence type="ECO:0000256" key="4">
    <source>
        <dbReference type="ARBA" id="ARBA00023004"/>
    </source>
</evidence>
<evidence type="ECO:0008006" key="9">
    <source>
        <dbReference type="Google" id="ProtNLM"/>
    </source>
</evidence>
<accession>A0A8K1CHS9</accession>
<keyword evidence="2 5" id="KW-0479">Metal-binding</keyword>
<comment type="cofactor">
    <cofactor evidence="5">
        <name>heme</name>
        <dbReference type="ChEBI" id="CHEBI:30413"/>
    </cofactor>
</comment>
<dbReference type="Gene3D" id="1.10.630.10">
    <property type="entry name" value="Cytochrome P450"/>
    <property type="match status" value="1"/>
</dbReference>
<dbReference type="GO" id="GO:0006629">
    <property type="term" value="P:lipid metabolic process"/>
    <property type="evidence" value="ECO:0007669"/>
    <property type="project" value="UniProtKB-ARBA"/>
</dbReference>
<evidence type="ECO:0000313" key="8">
    <source>
        <dbReference type="Proteomes" id="UP000794436"/>
    </source>
</evidence>
<dbReference type="AlphaFoldDB" id="A0A8K1CHS9"/>
<dbReference type="SUPFAM" id="SSF48264">
    <property type="entry name" value="Cytochrome P450"/>
    <property type="match status" value="1"/>
</dbReference>
<dbReference type="InterPro" id="IPR036396">
    <property type="entry name" value="Cyt_P450_sf"/>
</dbReference>
<evidence type="ECO:0000256" key="5">
    <source>
        <dbReference type="PIRSR" id="PIRSR602401-1"/>
    </source>
</evidence>
<dbReference type="PRINTS" id="PR00385">
    <property type="entry name" value="P450"/>
</dbReference>
<dbReference type="CDD" id="cd11064">
    <property type="entry name" value="CYP86A"/>
    <property type="match status" value="1"/>
</dbReference>
<evidence type="ECO:0000313" key="7">
    <source>
        <dbReference type="EMBL" id="TMW62723.1"/>
    </source>
</evidence>
<keyword evidence="8" id="KW-1185">Reference proteome</keyword>
<evidence type="ECO:0000256" key="6">
    <source>
        <dbReference type="RuleBase" id="RU000461"/>
    </source>
</evidence>
<gene>
    <name evidence="7" type="ORF">Poli38472_005341</name>
</gene>
<dbReference type="OrthoDB" id="1470350at2759"/>
<dbReference type="Proteomes" id="UP000794436">
    <property type="component" value="Unassembled WGS sequence"/>
</dbReference>
<sequence>MVLQTLFEKGRVAAEELNGTHVVVGALLIPVTLMALQRAYTALTKKDDTVSVHKPLFRPSTTLPWLENTIDFAGRVARFHHWMVEVCTEGQGRPVQLRSLGQPPIVIVSTPELVEDVMKTQFDAFPKGEQQCELVGGIVGDGIFAADGVKWARQRKTASHLFTARTLRESMTATMRKHTAVLLRILQCSQQTGQSIDLFNLLNRFTIEAFSEIGFGIQMNCVEAEEEHPFQSAFDGAQRTIVLRFMVPPWFWKAQRFLGVGSEGQFKKDLKVIDDTVLGIIAQSIERRQRNGNVSSSVDLVSLFLDHFDKSSENEGEEVDVRYLRDVIVSFLIAGRDTTAQAISWFFLSIHREPLVAHKIRREIQTMLPELYNGKVETPTMEQVQQLTYLEATLKETLRLYPSVPCLPKSADRDVVLCDGSFIKKGSRVAIPAYAMGRMPYIWGPDAEEFKPERWIDPETGKIIPVSPFKFFSFNAGPRMCLGMNLALLEMKIVAASVLSRFEISVLNDKEVTYDFSMTLPVLGAMRVDVDNVSKS</sequence>
<dbReference type="Pfam" id="PF00067">
    <property type="entry name" value="p450"/>
    <property type="match status" value="1"/>
</dbReference>
<dbReference type="GO" id="GO:0005506">
    <property type="term" value="F:iron ion binding"/>
    <property type="evidence" value="ECO:0007669"/>
    <property type="project" value="InterPro"/>
</dbReference>
<name>A0A8K1CHS9_PYTOL</name>
<dbReference type="PROSITE" id="PS00086">
    <property type="entry name" value="CYTOCHROME_P450"/>
    <property type="match status" value="1"/>
</dbReference>
<evidence type="ECO:0000256" key="1">
    <source>
        <dbReference type="ARBA" id="ARBA00010617"/>
    </source>
</evidence>
<evidence type="ECO:0000256" key="3">
    <source>
        <dbReference type="ARBA" id="ARBA00023002"/>
    </source>
</evidence>
<dbReference type="PANTHER" id="PTHR24296">
    <property type="entry name" value="CYTOCHROME P450"/>
    <property type="match status" value="1"/>
</dbReference>
<feature type="binding site" description="axial binding residue" evidence="5">
    <location>
        <position position="481"/>
    </location>
    <ligand>
        <name>heme</name>
        <dbReference type="ChEBI" id="CHEBI:30413"/>
    </ligand>
    <ligandPart>
        <name>Fe</name>
        <dbReference type="ChEBI" id="CHEBI:18248"/>
    </ligandPart>
</feature>
<dbReference type="GO" id="GO:0016705">
    <property type="term" value="F:oxidoreductase activity, acting on paired donors, with incorporation or reduction of molecular oxygen"/>
    <property type="evidence" value="ECO:0007669"/>
    <property type="project" value="InterPro"/>
</dbReference>
<keyword evidence="6" id="KW-0503">Monooxygenase</keyword>
<comment type="similarity">
    <text evidence="1 6">Belongs to the cytochrome P450 family.</text>
</comment>
<dbReference type="InterPro" id="IPR002401">
    <property type="entry name" value="Cyt_P450_E_grp-I"/>
</dbReference>